<evidence type="ECO:0000256" key="1">
    <source>
        <dbReference type="SAM" id="MobiDB-lite"/>
    </source>
</evidence>
<accession>A0A1R3L0F6</accession>
<organism evidence="2 3">
    <name type="scientific">Corchorus olitorius</name>
    <dbReference type="NCBI Taxonomy" id="93759"/>
    <lineage>
        <taxon>Eukaryota</taxon>
        <taxon>Viridiplantae</taxon>
        <taxon>Streptophyta</taxon>
        <taxon>Embryophyta</taxon>
        <taxon>Tracheophyta</taxon>
        <taxon>Spermatophyta</taxon>
        <taxon>Magnoliopsida</taxon>
        <taxon>eudicotyledons</taxon>
        <taxon>Gunneridae</taxon>
        <taxon>Pentapetalae</taxon>
        <taxon>rosids</taxon>
        <taxon>malvids</taxon>
        <taxon>Malvales</taxon>
        <taxon>Malvaceae</taxon>
        <taxon>Grewioideae</taxon>
        <taxon>Apeibeae</taxon>
        <taxon>Corchorus</taxon>
    </lineage>
</organism>
<dbReference type="AlphaFoldDB" id="A0A1R3L0F6"/>
<name>A0A1R3L0F6_9ROSI</name>
<dbReference type="EMBL" id="AWUE01005849">
    <property type="protein sequence ID" value="OMP12832.1"/>
    <property type="molecule type" value="Genomic_DNA"/>
</dbReference>
<feature type="region of interest" description="Disordered" evidence="1">
    <location>
        <begin position="15"/>
        <end position="34"/>
    </location>
</feature>
<keyword evidence="3" id="KW-1185">Reference proteome</keyword>
<dbReference type="Proteomes" id="UP000187203">
    <property type="component" value="Unassembled WGS sequence"/>
</dbReference>
<reference evidence="3" key="1">
    <citation type="submission" date="2013-09" db="EMBL/GenBank/DDBJ databases">
        <title>Corchorus olitorius genome sequencing.</title>
        <authorList>
            <person name="Alam M."/>
            <person name="Haque M.S."/>
            <person name="Islam M.S."/>
            <person name="Emdad E.M."/>
            <person name="Islam M.M."/>
            <person name="Ahmed B."/>
            <person name="Halim A."/>
            <person name="Hossen Q.M.M."/>
            <person name="Hossain M.Z."/>
            <person name="Ahmed R."/>
            <person name="Khan M.M."/>
            <person name="Islam R."/>
            <person name="Rashid M.M."/>
            <person name="Khan S.A."/>
            <person name="Rahman M.S."/>
            <person name="Alam M."/>
            <person name="Yahiya A.S."/>
            <person name="Khan M.S."/>
            <person name="Azam M.S."/>
            <person name="Haque T."/>
            <person name="Lashkar M.Z.H."/>
            <person name="Akhand A.I."/>
            <person name="Morshed G."/>
            <person name="Roy S."/>
            <person name="Uddin K.S."/>
            <person name="Rabeya T."/>
            <person name="Hossain A.S."/>
            <person name="Chowdhury A."/>
            <person name="Snigdha A.R."/>
            <person name="Mortoza M.S."/>
            <person name="Matin S.A."/>
            <person name="Hoque S.M.E."/>
            <person name="Islam M.K."/>
            <person name="Roy D.K."/>
            <person name="Haider R."/>
            <person name="Moosa M.M."/>
            <person name="Elias S.M."/>
            <person name="Hasan A.M."/>
            <person name="Jahan S."/>
            <person name="Shafiuddin M."/>
            <person name="Mahmood N."/>
            <person name="Shommy N.S."/>
        </authorList>
    </citation>
    <scope>NUCLEOTIDE SEQUENCE [LARGE SCALE GENOMIC DNA]</scope>
    <source>
        <strain evidence="3">cv. O-4</strain>
    </source>
</reference>
<comment type="caution">
    <text evidence="2">The sequence shown here is derived from an EMBL/GenBank/DDBJ whole genome shotgun (WGS) entry which is preliminary data.</text>
</comment>
<proteinExistence type="predicted"/>
<protein>
    <submittedName>
        <fullName evidence="2">Uncharacterized protein</fullName>
    </submittedName>
</protein>
<gene>
    <name evidence="2" type="ORF">COLO4_02707</name>
</gene>
<evidence type="ECO:0000313" key="2">
    <source>
        <dbReference type="EMBL" id="OMP12832.1"/>
    </source>
</evidence>
<sequence length="379" mass="41460">MHRQGQQAIGYRVQHMQEQGHQQHRAQHQERQYPPGPDLADPFAIERRPGRAQLPGQALQRHILGIAVGQIVGALQLDADGKIIAALTFAKARDPGMPGTVEAGNELGDPTVALDQKVSRHAQILDGLEKGMFGGVEAVLEEGLDLAGRELPGWQADIVDHQQGDGLAIGAGIEVGRRAMGNASEPACSAIQLHRKSLADHRLEGTVEQQAGVEQPCITSLQRRRQAHPGPFANLHAAAIDEHIAVAVIEQADQLAAQGLPILLQFDPGSGLQGTNPQQLRIVRSQQRLTIARRHMFLVLEDDFVAHQYPLGARLRLALAARGIERADMQQLQGSEEFAGGKWIEHHTAQAIAQRLEQAWHTHQQLLAIFRQFQRPDAP</sequence>
<evidence type="ECO:0000313" key="3">
    <source>
        <dbReference type="Proteomes" id="UP000187203"/>
    </source>
</evidence>